<dbReference type="EMBL" id="CCFA01005258">
    <property type="protein sequence ID" value="CDW99861.1"/>
    <property type="molecule type" value="Genomic_DNA"/>
</dbReference>
<dbReference type="AlphaFoldDB" id="A0A0F7SBN9"/>
<organism evidence="2 3">
    <name type="scientific">Sporisorium scitamineum</name>
    <dbReference type="NCBI Taxonomy" id="49012"/>
    <lineage>
        <taxon>Eukaryota</taxon>
        <taxon>Fungi</taxon>
        <taxon>Dikarya</taxon>
        <taxon>Basidiomycota</taxon>
        <taxon>Ustilaginomycotina</taxon>
        <taxon>Ustilaginomycetes</taxon>
        <taxon>Ustilaginales</taxon>
        <taxon>Ustilaginaceae</taxon>
        <taxon>Sporisorium</taxon>
    </lineage>
</organism>
<proteinExistence type="predicted"/>
<evidence type="ECO:0000313" key="2">
    <source>
        <dbReference type="EMBL" id="CDW99861.1"/>
    </source>
</evidence>
<sequence>MPASSWETTPPTPCPVPEETPTPSTPAEAKQLLVQLFQLQAWQEQLQASFQMTQHDQCAWAHMFGRYADKLFNQHVIDQAWIQELNAAHTNKQRTGAGDQNQLSKA</sequence>
<feature type="compositionally biased region" description="Pro residues" evidence="1">
    <location>
        <begin position="10"/>
        <end position="24"/>
    </location>
</feature>
<reference evidence="3" key="1">
    <citation type="submission" date="2014-06" db="EMBL/GenBank/DDBJ databases">
        <authorList>
            <person name="Berkman P.J."/>
        </authorList>
    </citation>
    <scope>NUCLEOTIDE SEQUENCE [LARGE SCALE GENOMIC DNA]</scope>
</reference>
<accession>A0A0F7SBN9</accession>
<evidence type="ECO:0000256" key="1">
    <source>
        <dbReference type="SAM" id="MobiDB-lite"/>
    </source>
</evidence>
<protein>
    <submittedName>
        <fullName evidence="2">Uncharacterized protein</fullName>
    </submittedName>
</protein>
<gene>
    <name evidence="2" type="primary">SSCI86300.1</name>
</gene>
<feature type="region of interest" description="Disordered" evidence="1">
    <location>
        <begin position="1"/>
        <end position="28"/>
    </location>
</feature>
<evidence type="ECO:0000313" key="3">
    <source>
        <dbReference type="Proteomes" id="UP000242770"/>
    </source>
</evidence>
<name>A0A0F7SBN9_9BASI</name>
<keyword evidence="3" id="KW-1185">Reference proteome</keyword>
<dbReference type="Proteomes" id="UP000242770">
    <property type="component" value="Unassembled WGS sequence"/>
</dbReference>